<dbReference type="AlphaFoldDB" id="A0A9P6WQE4"/>
<keyword evidence="2" id="KW-1185">Reference proteome</keyword>
<dbReference type="Proteomes" id="UP000697127">
    <property type="component" value="Unassembled WGS sequence"/>
</dbReference>
<accession>A0A9P6WQE4</accession>
<reference evidence="1" key="1">
    <citation type="submission" date="2020-11" db="EMBL/GenBank/DDBJ databases">
        <title>Kefir isolates.</title>
        <authorList>
            <person name="Marcisauskas S."/>
            <person name="Kim Y."/>
            <person name="Blasche S."/>
        </authorList>
    </citation>
    <scope>NUCLEOTIDE SEQUENCE</scope>
    <source>
        <strain evidence="1">Olga-1</strain>
    </source>
</reference>
<dbReference type="EMBL" id="PUHW01000039">
    <property type="protein sequence ID" value="KAG0690238.1"/>
    <property type="molecule type" value="Genomic_DNA"/>
</dbReference>
<dbReference type="OrthoDB" id="3995865at2759"/>
<comment type="caution">
    <text evidence="1">The sequence shown here is derived from an EMBL/GenBank/DDBJ whole genome shotgun (WGS) entry which is preliminary data.</text>
</comment>
<sequence>MFTINQLNNKFNLSDSDKNQMENVYRALSYSFSGPLDTEDFKNLEMEHFTDVRGSSQFFYLTAANGDVASVTEVVPRKGNQKDSLNLLVSMVFTNPQYRKQGLIGKLISWIITYYETGDINSDPSLLISDSIKNPYCKEYIDMIIPQIYRTTKKIHWSLYSIIGDFYKQFGFVGCDNINWLEIKSNEIAKHAEFQINDKSEKFLKYEDLNEYYFNNNYNFPEIIDENLLNCSLEESSHPGFIERIQSYVKTHQDEISNKEFFQNCGFLIKDELNPKFQTLVFICPFFFINRIIVNRVFTSCPDVEMFSKHWERVVQFIYKYAETTWSYLKCLDEVKADDKIIMISDNDFISVGGVINKQQFTDVVVNKYSSWSNKGVGIVLPMIRDWQEHKVKEGKPSSMLAYNGHWSFM</sequence>
<protein>
    <submittedName>
        <fullName evidence="1">Uncharacterized protein</fullName>
    </submittedName>
</protein>
<dbReference type="Gene3D" id="3.40.630.30">
    <property type="match status" value="1"/>
</dbReference>
<evidence type="ECO:0000313" key="1">
    <source>
        <dbReference type="EMBL" id="KAG0690238.1"/>
    </source>
</evidence>
<dbReference type="InterPro" id="IPR016181">
    <property type="entry name" value="Acyl_CoA_acyltransferase"/>
</dbReference>
<dbReference type="SUPFAM" id="SSF55729">
    <property type="entry name" value="Acyl-CoA N-acyltransferases (Nat)"/>
    <property type="match status" value="1"/>
</dbReference>
<name>A0A9P6WQE4_9ASCO</name>
<evidence type="ECO:0000313" key="2">
    <source>
        <dbReference type="Proteomes" id="UP000697127"/>
    </source>
</evidence>
<gene>
    <name evidence="1" type="ORF">C6P40_003434</name>
</gene>
<organism evidence="1 2">
    <name type="scientific">Pichia californica</name>
    <dbReference type="NCBI Taxonomy" id="460514"/>
    <lineage>
        <taxon>Eukaryota</taxon>
        <taxon>Fungi</taxon>
        <taxon>Dikarya</taxon>
        <taxon>Ascomycota</taxon>
        <taxon>Saccharomycotina</taxon>
        <taxon>Pichiomycetes</taxon>
        <taxon>Pichiales</taxon>
        <taxon>Pichiaceae</taxon>
        <taxon>Pichia</taxon>
    </lineage>
</organism>
<proteinExistence type="predicted"/>